<accession>C0B9A5</accession>
<feature type="domain" description="Rhodanese" evidence="1">
    <location>
        <begin position="56"/>
        <end position="170"/>
    </location>
</feature>
<dbReference type="AlphaFoldDB" id="C0B9A5"/>
<dbReference type="Gene3D" id="3.40.250.10">
    <property type="entry name" value="Rhodanese-like domain"/>
    <property type="match status" value="1"/>
</dbReference>
<evidence type="ECO:0000259" key="1">
    <source>
        <dbReference type="PROSITE" id="PS50206"/>
    </source>
</evidence>
<protein>
    <submittedName>
        <fullName evidence="2">Rhodanese-like protein</fullName>
    </submittedName>
</protein>
<sequence length="189" mass="20866">MRKITKWLCSVLLVAAIGLTGCGQKQKTESTAEKSNENHFVGEWIVEPEYAISKVGDENTLFVDGRGEKKAILGTVKGAIATVWQDWSITEGKQGDEKWGCIQEPEQLEETLGNLGITKDKEIILIGETLDGWGDDARLLWELRAAGYEDVKMVDGGWKALKDSGIKTQFLASKPEPAEVKSMKLIIPM</sequence>
<evidence type="ECO:0000313" key="3">
    <source>
        <dbReference type="Proteomes" id="UP000003793"/>
    </source>
</evidence>
<dbReference type="SMART" id="SM00450">
    <property type="entry name" value="RHOD"/>
    <property type="match status" value="1"/>
</dbReference>
<organism evidence="2 3">
    <name type="scientific">Coprococcus comes ATCC 27758</name>
    <dbReference type="NCBI Taxonomy" id="470146"/>
    <lineage>
        <taxon>Bacteria</taxon>
        <taxon>Bacillati</taxon>
        <taxon>Bacillota</taxon>
        <taxon>Clostridia</taxon>
        <taxon>Lachnospirales</taxon>
        <taxon>Lachnospiraceae</taxon>
        <taxon>Coprococcus</taxon>
    </lineage>
</organism>
<dbReference type="PROSITE" id="PS50206">
    <property type="entry name" value="RHODANESE_3"/>
    <property type="match status" value="1"/>
</dbReference>
<dbReference type="InterPro" id="IPR036873">
    <property type="entry name" value="Rhodanese-like_dom_sf"/>
</dbReference>
<dbReference type="InterPro" id="IPR001763">
    <property type="entry name" value="Rhodanese-like_dom"/>
</dbReference>
<dbReference type="HOGENOM" id="CLU_1432323_0_0_9"/>
<reference evidence="2 3" key="1">
    <citation type="submission" date="2009-02" db="EMBL/GenBank/DDBJ databases">
        <authorList>
            <person name="Fulton L."/>
            <person name="Clifton S."/>
            <person name="Fulton B."/>
            <person name="Xu J."/>
            <person name="Minx P."/>
            <person name="Pepin K.H."/>
            <person name="Johnson M."/>
            <person name="Bhonagiri V."/>
            <person name="Nash W.E."/>
            <person name="Mardis E.R."/>
            <person name="Wilson R.K."/>
        </authorList>
    </citation>
    <scope>NUCLEOTIDE SEQUENCE [LARGE SCALE GENOMIC DNA]</scope>
    <source>
        <strain evidence="2 3">ATCC 27758</strain>
    </source>
</reference>
<comment type="caution">
    <text evidence="2">The sequence shown here is derived from an EMBL/GenBank/DDBJ whole genome shotgun (WGS) entry which is preliminary data.</text>
</comment>
<name>C0B9A5_9FIRM</name>
<dbReference type="Pfam" id="PF00581">
    <property type="entry name" value="Rhodanese"/>
    <property type="match status" value="1"/>
</dbReference>
<proteinExistence type="predicted"/>
<reference evidence="2 3" key="2">
    <citation type="submission" date="2009-03" db="EMBL/GenBank/DDBJ databases">
        <title>Draft genome sequence of Coprococcus comes (ATCC 27758).</title>
        <authorList>
            <person name="Sudarsanam P."/>
            <person name="Ley R."/>
            <person name="Guruge J."/>
            <person name="Turnbaugh P.J."/>
            <person name="Mahowald M."/>
            <person name="Liep D."/>
            <person name="Gordon J."/>
        </authorList>
    </citation>
    <scope>NUCLEOTIDE SEQUENCE [LARGE SCALE GENOMIC DNA]</scope>
    <source>
        <strain evidence="2 3">ATCC 27758</strain>
    </source>
</reference>
<evidence type="ECO:0000313" key="2">
    <source>
        <dbReference type="EMBL" id="EEG89857.1"/>
    </source>
</evidence>
<dbReference type="EMBL" id="ABVR01000040">
    <property type="protein sequence ID" value="EEG89857.1"/>
    <property type="molecule type" value="Genomic_DNA"/>
</dbReference>
<dbReference type="Proteomes" id="UP000003793">
    <property type="component" value="Unassembled WGS sequence"/>
</dbReference>
<gene>
    <name evidence="2" type="ORF">COPCOM_01731</name>
</gene>
<dbReference type="SUPFAM" id="SSF52821">
    <property type="entry name" value="Rhodanese/Cell cycle control phosphatase"/>
    <property type="match status" value="1"/>
</dbReference>
<dbReference type="PROSITE" id="PS51257">
    <property type="entry name" value="PROKAR_LIPOPROTEIN"/>
    <property type="match status" value="1"/>
</dbReference>